<proteinExistence type="inferred from homology"/>
<protein>
    <recommendedName>
        <fullName evidence="3">beta-N-acetylhexosaminidase</fullName>
        <ecNumber evidence="3">3.2.1.52</ecNumber>
    </recommendedName>
</protein>
<dbReference type="EC" id="3.2.1.52" evidence="3"/>
<dbReference type="GO" id="GO:0004563">
    <property type="term" value="F:beta-N-acetylhexosaminidase activity"/>
    <property type="evidence" value="ECO:0007669"/>
    <property type="project" value="UniProtKB-EC"/>
</dbReference>
<evidence type="ECO:0000256" key="3">
    <source>
        <dbReference type="ARBA" id="ARBA00012663"/>
    </source>
</evidence>
<keyword evidence="5" id="KW-0326">Glycosidase</keyword>
<dbReference type="EMBL" id="LT629799">
    <property type="protein sequence ID" value="SDU95276.1"/>
    <property type="molecule type" value="Genomic_DNA"/>
</dbReference>
<evidence type="ECO:0000256" key="7">
    <source>
        <dbReference type="SAM" id="MobiDB-lite"/>
    </source>
</evidence>
<gene>
    <name evidence="11" type="ORF">SAMN04488544_2492</name>
</gene>
<accession>A0A1H2MRY4</accession>
<dbReference type="GO" id="GO:0005975">
    <property type="term" value="P:carbohydrate metabolic process"/>
    <property type="evidence" value="ECO:0007669"/>
    <property type="project" value="InterPro"/>
</dbReference>
<dbReference type="AlphaFoldDB" id="A0A1H2MRY4"/>
<feature type="region of interest" description="Disordered" evidence="7">
    <location>
        <begin position="29"/>
        <end position="73"/>
    </location>
</feature>
<dbReference type="GO" id="GO:0030203">
    <property type="term" value="P:glycosaminoglycan metabolic process"/>
    <property type="evidence" value="ECO:0007669"/>
    <property type="project" value="TreeGrafter"/>
</dbReference>
<dbReference type="PRINTS" id="PR00738">
    <property type="entry name" value="GLHYDRLASE20"/>
</dbReference>
<feature type="domain" description="Beta-hexosaminidase bacterial type N-terminal" evidence="10">
    <location>
        <begin position="59"/>
        <end position="193"/>
    </location>
</feature>
<feature type="chain" id="PRO_5009280713" description="beta-N-acetylhexosaminidase" evidence="8">
    <location>
        <begin position="33"/>
        <end position="554"/>
    </location>
</feature>
<name>A0A1H2MRY4_9ACTN</name>
<dbReference type="OrthoDB" id="9763537at2"/>
<dbReference type="STRING" id="546874.SAMN04488544_2492"/>
<feature type="signal peptide" evidence="8">
    <location>
        <begin position="1"/>
        <end position="32"/>
    </location>
</feature>
<evidence type="ECO:0000256" key="4">
    <source>
        <dbReference type="ARBA" id="ARBA00022801"/>
    </source>
</evidence>
<evidence type="ECO:0000313" key="11">
    <source>
        <dbReference type="EMBL" id="SDU95276.1"/>
    </source>
</evidence>
<dbReference type="RefSeq" id="WP_091074779.1">
    <property type="nucleotide sequence ID" value="NZ_LT629799.1"/>
</dbReference>
<dbReference type="PANTHER" id="PTHR22600:SF57">
    <property type="entry name" value="BETA-N-ACETYLHEXOSAMINIDASE"/>
    <property type="match status" value="1"/>
</dbReference>
<dbReference type="Pfam" id="PF00728">
    <property type="entry name" value="Glyco_hydro_20"/>
    <property type="match status" value="1"/>
</dbReference>
<evidence type="ECO:0000313" key="12">
    <source>
        <dbReference type="Proteomes" id="UP000198825"/>
    </source>
</evidence>
<dbReference type="PANTHER" id="PTHR22600">
    <property type="entry name" value="BETA-HEXOSAMINIDASE"/>
    <property type="match status" value="1"/>
</dbReference>
<keyword evidence="12" id="KW-1185">Reference proteome</keyword>
<dbReference type="CDD" id="cd06568">
    <property type="entry name" value="GH20_SpHex_like"/>
    <property type="match status" value="1"/>
</dbReference>
<evidence type="ECO:0000256" key="1">
    <source>
        <dbReference type="ARBA" id="ARBA00001231"/>
    </source>
</evidence>
<dbReference type="InterPro" id="IPR015882">
    <property type="entry name" value="HEX_bac_N"/>
</dbReference>
<organism evidence="11 12">
    <name type="scientific">Microlunatus sagamiharensis</name>
    <dbReference type="NCBI Taxonomy" id="546874"/>
    <lineage>
        <taxon>Bacteria</taxon>
        <taxon>Bacillati</taxon>
        <taxon>Actinomycetota</taxon>
        <taxon>Actinomycetes</taxon>
        <taxon>Propionibacteriales</taxon>
        <taxon>Propionibacteriaceae</taxon>
        <taxon>Microlunatus</taxon>
    </lineage>
</organism>
<evidence type="ECO:0000256" key="2">
    <source>
        <dbReference type="ARBA" id="ARBA00006285"/>
    </source>
</evidence>
<dbReference type="GO" id="GO:0016020">
    <property type="term" value="C:membrane"/>
    <property type="evidence" value="ECO:0007669"/>
    <property type="project" value="TreeGrafter"/>
</dbReference>
<dbReference type="InterPro" id="IPR015883">
    <property type="entry name" value="Glyco_hydro_20_cat"/>
</dbReference>
<dbReference type="InterPro" id="IPR029018">
    <property type="entry name" value="Hex-like_dom2"/>
</dbReference>
<keyword evidence="4" id="KW-0378">Hydrolase</keyword>
<evidence type="ECO:0000259" key="10">
    <source>
        <dbReference type="Pfam" id="PF02838"/>
    </source>
</evidence>
<dbReference type="Proteomes" id="UP000198825">
    <property type="component" value="Chromosome I"/>
</dbReference>
<dbReference type="Gene3D" id="3.30.379.10">
    <property type="entry name" value="Chitobiase/beta-hexosaminidase domain 2-like"/>
    <property type="match status" value="1"/>
</dbReference>
<evidence type="ECO:0000256" key="6">
    <source>
        <dbReference type="PIRSR" id="PIRSR625705-1"/>
    </source>
</evidence>
<evidence type="ECO:0000256" key="8">
    <source>
        <dbReference type="SAM" id="SignalP"/>
    </source>
</evidence>
<comment type="catalytic activity">
    <reaction evidence="1">
        <text>Hydrolysis of terminal non-reducing N-acetyl-D-hexosamine residues in N-acetyl-beta-D-hexosaminides.</text>
        <dbReference type="EC" id="3.2.1.52"/>
    </reaction>
</comment>
<feature type="compositionally biased region" description="Low complexity" evidence="7">
    <location>
        <begin position="29"/>
        <end position="51"/>
    </location>
</feature>
<dbReference type="InterPro" id="IPR025705">
    <property type="entry name" value="Beta_hexosaminidase_sua/sub"/>
</dbReference>
<feature type="domain" description="Glycoside hydrolase family 20 catalytic" evidence="9">
    <location>
        <begin position="197"/>
        <end position="515"/>
    </location>
</feature>
<feature type="active site" description="Proton donor" evidence="6">
    <location>
        <position position="360"/>
    </location>
</feature>
<dbReference type="SUPFAM" id="SSF51445">
    <property type="entry name" value="(Trans)glycosidases"/>
    <property type="match status" value="1"/>
</dbReference>
<evidence type="ECO:0000259" key="9">
    <source>
        <dbReference type="Pfam" id="PF00728"/>
    </source>
</evidence>
<keyword evidence="8" id="KW-0732">Signal</keyword>
<dbReference type="InterPro" id="IPR017853">
    <property type="entry name" value="GH"/>
</dbReference>
<dbReference type="SUPFAM" id="SSF55545">
    <property type="entry name" value="beta-N-acetylhexosaminidase-like domain"/>
    <property type="match status" value="1"/>
</dbReference>
<dbReference type="Gene3D" id="3.20.20.80">
    <property type="entry name" value="Glycosidases"/>
    <property type="match status" value="1"/>
</dbReference>
<reference evidence="12" key="1">
    <citation type="submission" date="2016-10" db="EMBL/GenBank/DDBJ databases">
        <authorList>
            <person name="Varghese N."/>
            <person name="Submissions S."/>
        </authorList>
    </citation>
    <scope>NUCLEOTIDE SEQUENCE [LARGE SCALE GENOMIC DNA]</scope>
    <source>
        <strain evidence="12">DSM 21743</strain>
    </source>
</reference>
<evidence type="ECO:0000256" key="5">
    <source>
        <dbReference type="ARBA" id="ARBA00023295"/>
    </source>
</evidence>
<comment type="similarity">
    <text evidence="2">Belongs to the glycosyl hydrolase 20 family.</text>
</comment>
<sequence length="554" mass="59622">MHPRPRTTGLQAAAVTALLATSLALTSPAAQAADPPAPPSSGAAPSGQTAAMDVPTPAQRILPTPRSLETRKGSLTFDAASAVDVGRHPRRSTLGVADYLADFLRTPTGYDWPVERGSKAPGRVVLRTGGPASLGTEGYRLEVGTKSVTIEARTSTGLFHGVQTLRQLMPAAVEGHQRAEGTTWSIPRVRVSDSPRYPVRGAMLDVARHFMSVEEVKAYIDAMVPLKLNTFELHLADDQGWRLEIRSWPRLATYGGALETGGTKGGYYTQEQYADLVAYAKARHITVVPEIDLPGHTNAALSSYAELNCDGKAPAPYTGTEVGFSSLCADKDVTYRFLSDVLGEVAALTPGKYVSIGGDEAHSTTQADYTKMVDAAQKVLRQHGKRMWGWHQTASADPAKKSIAAYWGTTGSKDDIALAQEAARKGQRLVMAPADHAYLDMKYDPTFTYGQDWAAVVPVSDSYAWDPATLVAGVPSSAVAGVLAPVWTETLPDITTVELMAFPRLAGIAQIGWSPRRTHDLEPYLVQLAVQGPRWEAAGVNFYRSPEVAWHRFG</sequence>
<dbReference type="Pfam" id="PF02838">
    <property type="entry name" value="Glyco_hydro_20b"/>
    <property type="match status" value="1"/>
</dbReference>